<dbReference type="GO" id="GO:0140042">
    <property type="term" value="P:lipid droplet formation"/>
    <property type="evidence" value="ECO:0007669"/>
    <property type="project" value="UniProtKB-ARBA"/>
</dbReference>
<keyword evidence="4 8" id="KW-1133">Transmembrane helix</keyword>
<dbReference type="InterPro" id="IPR009617">
    <property type="entry name" value="Seipin"/>
</dbReference>
<evidence type="ECO:0000256" key="2">
    <source>
        <dbReference type="ARBA" id="ARBA00022692"/>
    </source>
</evidence>
<feature type="transmembrane region" description="Helical" evidence="8">
    <location>
        <begin position="42"/>
        <end position="61"/>
    </location>
</feature>
<dbReference type="EMBL" id="OZ075134">
    <property type="protein sequence ID" value="CAL4995551.1"/>
    <property type="molecule type" value="Genomic_DNA"/>
</dbReference>
<dbReference type="Proteomes" id="UP001497457">
    <property type="component" value="Chromosome 24b"/>
</dbReference>
<gene>
    <name evidence="9" type="ORF">URODEC1_LOCUS62407</name>
</gene>
<accession>A0ABC9B6A6</accession>
<keyword evidence="6 8" id="KW-0472">Membrane</keyword>
<sequence>MDSAPRHLSRYQQDYSLPDATSGDALYTGRPRGTAAGEINDVLLFLAVPAGWLIRLVAFLGELVASTILSLVFPVAALIGTLRALPAVVASNLRRAALGLLAAACTFAALVAALFVSALLGFVLVRHWVEEPVTVRQQLYFDYTEAQPSAAVTLGGGRVRSVALPAGHSVRVSMALLLPDSYHNREVGMFQIKAEALSVTGITMASAAQPYMLRYKSTPVRLAQSAMMCVPLTLGVRSETQTANLKVLQYREGHGRHKRTGLIRVLLQPRADTVQLPQVYKAEVVVQTILPWTKGLARGLKWTLCVWVSFSVYILLVVLAICWIRPLAISERHRRPSELQAKMASDLGTGDTVESPIKELSEDFTMKRRERRNKRKPQCRTQLHGGSIELKFTEGSTSSVAVVETDQSMNDP</sequence>
<keyword evidence="5" id="KW-0443">Lipid metabolism</keyword>
<dbReference type="PANTHER" id="PTHR21212">
    <property type="entry name" value="BERNARDINELLI-SEIP CONGENITAL LIPODYSTROPHY 2 HOMOLOG BSCL2 PROTEIN"/>
    <property type="match status" value="1"/>
</dbReference>
<evidence type="ECO:0000256" key="7">
    <source>
        <dbReference type="SAM" id="MobiDB-lite"/>
    </source>
</evidence>
<organism evidence="9 10">
    <name type="scientific">Urochloa decumbens</name>
    <dbReference type="NCBI Taxonomy" id="240449"/>
    <lineage>
        <taxon>Eukaryota</taxon>
        <taxon>Viridiplantae</taxon>
        <taxon>Streptophyta</taxon>
        <taxon>Embryophyta</taxon>
        <taxon>Tracheophyta</taxon>
        <taxon>Spermatophyta</taxon>
        <taxon>Magnoliopsida</taxon>
        <taxon>Liliopsida</taxon>
        <taxon>Poales</taxon>
        <taxon>Poaceae</taxon>
        <taxon>PACMAD clade</taxon>
        <taxon>Panicoideae</taxon>
        <taxon>Panicodae</taxon>
        <taxon>Paniceae</taxon>
        <taxon>Melinidinae</taxon>
        <taxon>Urochloa</taxon>
    </lineage>
</organism>
<dbReference type="PANTHER" id="PTHR21212:SF5">
    <property type="entry name" value="SEIPIN-1"/>
    <property type="match status" value="1"/>
</dbReference>
<feature type="compositionally biased region" description="Basic residues" evidence="7">
    <location>
        <begin position="368"/>
        <end position="378"/>
    </location>
</feature>
<evidence type="ECO:0000313" key="10">
    <source>
        <dbReference type="Proteomes" id="UP001497457"/>
    </source>
</evidence>
<evidence type="ECO:0000256" key="6">
    <source>
        <dbReference type="ARBA" id="ARBA00023136"/>
    </source>
</evidence>
<evidence type="ECO:0000256" key="8">
    <source>
        <dbReference type="SAM" id="Phobius"/>
    </source>
</evidence>
<reference evidence="10" key="1">
    <citation type="submission" date="2024-06" db="EMBL/GenBank/DDBJ databases">
        <authorList>
            <person name="Ryan C."/>
        </authorList>
    </citation>
    <scope>NUCLEOTIDE SEQUENCE [LARGE SCALE GENOMIC DNA]</scope>
</reference>
<reference evidence="9 10" key="2">
    <citation type="submission" date="2024-10" db="EMBL/GenBank/DDBJ databases">
        <authorList>
            <person name="Ryan C."/>
        </authorList>
    </citation>
    <scope>NUCLEOTIDE SEQUENCE [LARGE SCALE GENOMIC DNA]</scope>
</reference>
<keyword evidence="3" id="KW-0256">Endoplasmic reticulum</keyword>
<evidence type="ECO:0000256" key="4">
    <source>
        <dbReference type="ARBA" id="ARBA00022989"/>
    </source>
</evidence>
<evidence type="ECO:0008006" key="11">
    <source>
        <dbReference type="Google" id="ProtNLM"/>
    </source>
</evidence>
<dbReference type="AlphaFoldDB" id="A0ABC9B6A6"/>
<name>A0ABC9B6A6_9POAL</name>
<dbReference type="Pfam" id="PF06775">
    <property type="entry name" value="Seipin"/>
    <property type="match status" value="1"/>
</dbReference>
<proteinExistence type="predicted"/>
<comment type="subcellular location">
    <subcellularLocation>
        <location evidence="1">Endoplasmic reticulum membrane</location>
        <topology evidence="1">Multi-pass membrane protein</topology>
    </subcellularLocation>
</comment>
<keyword evidence="2 8" id="KW-0812">Transmembrane</keyword>
<evidence type="ECO:0000313" key="9">
    <source>
        <dbReference type="EMBL" id="CAL4995551.1"/>
    </source>
</evidence>
<evidence type="ECO:0000256" key="1">
    <source>
        <dbReference type="ARBA" id="ARBA00004477"/>
    </source>
</evidence>
<keyword evidence="10" id="KW-1185">Reference proteome</keyword>
<evidence type="ECO:0000256" key="5">
    <source>
        <dbReference type="ARBA" id="ARBA00023098"/>
    </source>
</evidence>
<feature type="transmembrane region" description="Helical" evidence="8">
    <location>
        <begin position="67"/>
        <end position="85"/>
    </location>
</feature>
<dbReference type="GO" id="GO:0006629">
    <property type="term" value="P:lipid metabolic process"/>
    <property type="evidence" value="ECO:0007669"/>
    <property type="project" value="UniProtKB-KW"/>
</dbReference>
<feature type="transmembrane region" description="Helical" evidence="8">
    <location>
        <begin position="300"/>
        <end position="324"/>
    </location>
</feature>
<evidence type="ECO:0000256" key="3">
    <source>
        <dbReference type="ARBA" id="ARBA00022824"/>
    </source>
</evidence>
<protein>
    <recommendedName>
        <fullName evidence="11">Seipin</fullName>
    </recommendedName>
</protein>
<dbReference type="CDD" id="cd23995">
    <property type="entry name" value="Seipin_BSCL2_like"/>
    <property type="match status" value="1"/>
</dbReference>
<feature type="region of interest" description="Disordered" evidence="7">
    <location>
        <begin position="365"/>
        <end position="385"/>
    </location>
</feature>
<dbReference type="GO" id="GO:0005789">
    <property type="term" value="C:endoplasmic reticulum membrane"/>
    <property type="evidence" value="ECO:0007669"/>
    <property type="project" value="UniProtKB-SubCell"/>
</dbReference>
<feature type="transmembrane region" description="Helical" evidence="8">
    <location>
        <begin position="97"/>
        <end position="125"/>
    </location>
</feature>